<dbReference type="EMBL" id="ML769383">
    <property type="protein sequence ID" value="KAE9411351.1"/>
    <property type="molecule type" value="Genomic_DNA"/>
</dbReference>
<protein>
    <recommendedName>
        <fullName evidence="10">Ubiquitin-like domain-containing protein</fullName>
    </recommendedName>
</protein>
<evidence type="ECO:0000313" key="12">
    <source>
        <dbReference type="Proteomes" id="UP000799118"/>
    </source>
</evidence>
<dbReference type="FunFam" id="3.10.20.90:FF:000160">
    <property type="entry name" value="Polyubiquitin-C"/>
    <property type="match status" value="1"/>
</dbReference>
<dbReference type="FunFam" id="3.10.20.90:FF:000014">
    <property type="entry name" value="Ubiquitin-60S ribosomal L40 fusion"/>
    <property type="match status" value="5"/>
</dbReference>
<dbReference type="GO" id="GO:0005737">
    <property type="term" value="C:cytoplasm"/>
    <property type="evidence" value="ECO:0007669"/>
    <property type="project" value="UniProtKB-SubCell"/>
</dbReference>
<accession>A0A6A4IL54</accession>
<comment type="similarity">
    <text evidence="3">Belongs to the ubiquitin family.</text>
</comment>
<feature type="domain" description="Ubiquitin-like" evidence="10">
    <location>
        <begin position="77"/>
        <end position="152"/>
    </location>
</feature>
<evidence type="ECO:0000256" key="9">
    <source>
        <dbReference type="ARBA" id="ARBA00023242"/>
    </source>
</evidence>
<keyword evidence="12" id="KW-1185">Reference proteome</keyword>
<dbReference type="AlphaFoldDB" id="A0A6A4IL54"/>
<dbReference type="CDD" id="cd01803">
    <property type="entry name" value="Ubl_ubiquitin"/>
    <property type="match status" value="5"/>
</dbReference>
<evidence type="ECO:0000256" key="2">
    <source>
        <dbReference type="ARBA" id="ARBA00004496"/>
    </source>
</evidence>
<keyword evidence="4" id="KW-0963">Cytoplasm</keyword>
<dbReference type="OrthoDB" id="428577at2759"/>
<evidence type="ECO:0000256" key="1">
    <source>
        <dbReference type="ARBA" id="ARBA00004123"/>
    </source>
</evidence>
<gene>
    <name evidence="11" type="ORF">BT96DRAFT_1011182</name>
</gene>
<feature type="domain" description="Ubiquitin-like" evidence="10">
    <location>
        <begin position="430"/>
        <end position="505"/>
    </location>
</feature>
<comment type="subcellular location">
    <subcellularLocation>
        <location evidence="2">Cytoplasm</location>
    </subcellularLocation>
    <subcellularLocation>
        <location evidence="1">Nucleus</location>
    </subcellularLocation>
</comment>
<dbReference type="InterPro" id="IPR019956">
    <property type="entry name" value="Ubiquitin_dom"/>
</dbReference>
<dbReference type="PROSITE" id="PS50053">
    <property type="entry name" value="UBIQUITIN_2"/>
    <property type="match status" value="8"/>
</dbReference>
<dbReference type="Gene3D" id="3.10.20.90">
    <property type="entry name" value="Phosphatidylinositol 3-kinase Catalytic Subunit, Chain A, domain 1"/>
    <property type="match status" value="8"/>
</dbReference>
<feature type="domain" description="Ubiquitin-like" evidence="10">
    <location>
        <begin position="506"/>
        <end position="581"/>
    </location>
</feature>
<evidence type="ECO:0000256" key="8">
    <source>
        <dbReference type="ARBA" id="ARBA00022843"/>
    </source>
</evidence>
<feature type="domain" description="Ubiquitin-like" evidence="10">
    <location>
        <begin position="153"/>
        <end position="191"/>
    </location>
</feature>
<keyword evidence="8" id="KW-0832">Ubl conjugation</keyword>
<feature type="domain" description="Ubiquitin-like" evidence="10">
    <location>
        <begin position="1"/>
        <end position="76"/>
    </location>
</feature>
<dbReference type="PROSITE" id="PS00299">
    <property type="entry name" value="UBIQUITIN_1"/>
    <property type="match status" value="6"/>
</dbReference>
<sequence length="585" mass="65470">MQIFVKTLTGKTITLEVESSDTIDNVKAKIQDKEGIPPDQQRLIFAGKQLEDGRTLSDYNIQKESTLHLVLRLRGGMQIFVKTLTGKTITLEVESSDTIDNVKAKIQDKEGIPPDQQRLIFAGKQLEDGRTLSDYNIQKESTLHLVLRLRGGMQIFVKTLTGKTITLEVESSDTIDNVKAKIQDKEGVHLDLLSMDSVISQIHPHLVLRLRGGMQIFVKTLTGKTITLEVESSDTIDNVKAKIQDKEGIPPDQQRLIFAGKQLEDGALFLTTTFRRNPPFILSFVCVVTITLEVESSDTIDNVKAKIQDKEGIPPDQQRLIFAGKQLEDGRTLSDYNIQKESTLHLVLRLRGGMQIFVKTLTGKTITLEVESSDTIDNVKAKIQDKEGIPPDQQRLIFAGKQLEDGRTLSDYNIQKESTLHLVLRLRGGMQIFVKTLTGKTITLEVESSDTIDNVKAKIQDKEGIPPDQQRLIFAGKQLEDGRTLSDYNIQKESTLHLVLRLRGGMQIFVKTLTGKTITLEVESSDTIDNVKAKIQDKEGIPPDQQRLIFAGKQLEDGRTLSDYNIQKESTLHLVLRLRGGSESL</sequence>
<feature type="domain" description="Ubiquitin-like" evidence="10">
    <location>
        <begin position="354"/>
        <end position="429"/>
    </location>
</feature>
<dbReference type="PRINTS" id="PR00348">
    <property type="entry name" value="UBIQUITIN"/>
</dbReference>
<feature type="domain" description="Ubiquitin-like" evidence="10">
    <location>
        <begin position="289"/>
        <end position="353"/>
    </location>
</feature>
<keyword evidence="5" id="KW-1017">Isopeptide bond</keyword>
<proteinExistence type="inferred from homology"/>
<name>A0A6A4IL54_9AGAR</name>
<dbReference type="Proteomes" id="UP000799118">
    <property type="component" value="Unassembled WGS sequence"/>
</dbReference>
<keyword evidence="9" id="KW-0539">Nucleus</keyword>
<dbReference type="InterPro" id="IPR029071">
    <property type="entry name" value="Ubiquitin-like_domsf"/>
</dbReference>
<dbReference type="InterPro" id="IPR050158">
    <property type="entry name" value="Ubiquitin_ubiquitin-like"/>
</dbReference>
<dbReference type="PANTHER" id="PTHR10666">
    <property type="entry name" value="UBIQUITIN"/>
    <property type="match status" value="1"/>
</dbReference>
<dbReference type="FunFam" id="3.10.20.90:FF:000009">
    <property type="entry name" value="Ubiquitin-60S ribosomal protein"/>
    <property type="match status" value="1"/>
</dbReference>
<evidence type="ECO:0000259" key="10">
    <source>
        <dbReference type="PROSITE" id="PS50053"/>
    </source>
</evidence>
<evidence type="ECO:0000256" key="5">
    <source>
        <dbReference type="ARBA" id="ARBA00022499"/>
    </source>
</evidence>
<evidence type="ECO:0000256" key="3">
    <source>
        <dbReference type="ARBA" id="ARBA00008430"/>
    </source>
</evidence>
<dbReference type="InterPro" id="IPR000626">
    <property type="entry name" value="Ubiquitin-like_dom"/>
</dbReference>
<feature type="domain" description="Ubiquitin-like" evidence="10">
    <location>
        <begin position="214"/>
        <end position="265"/>
    </location>
</feature>
<evidence type="ECO:0000256" key="7">
    <source>
        <dbReference type="ARBA" id="ARBA00022786"/>
    </source>
</evidence>
<keyword evidence="7" id="KW-0833">Ubl conjugation pathway</keyword>
<reference evidence="11" key="1">
    <citation type="journal article" date="2019" name="Environ. Microbiol.">
        <title>Fungal ecological strategies reflected in gene transcription - a case study of two litter decomposers.</title>
        <authorList>
            <person name="Barbi F."/>
            <person name="Kohler A."/>
            <person name="Barry K."/>
            <person name="Baskaran P."/>
            <person name="Daum C."/>
            <person name="Fauchery L."/>
            <person name="Ihrmark K."/>
            <person name="Kuo A."/>
            <person name="LaButti K."/>
            <person name="Lipzen A."/>
            <person name="Morin E."/>
            <person name="Grigoriev I.V."/>
            <person name="Henrissat B."/>
            <person name="Lindahl B."/>
            <person name="Martin F."/>
        </authorList>
    </citation>
    <scope>NUCLEOTIDE SEQUENCE</scope>
    <source>
        <strain evidence="11">JB14</strain>
    </source>
</reference>
<dbReference type="Pfam" id="PF00240">
    <property type="entry name" value="ubiquitin"/>
    <property type="match status" value="8"/>
</dbReference>
<evidence type="ECO:0000256" key="6">
    <source>
        <dbReference type="ARBA" id="ARBA00022737"/>
    </source>
</evidence>
<dbReference type="SUPFAM" id="SSF54236">
    <property type="entry name" value="Ubiquitin-like"/>
    <property type="match status" value="8"/>
</dbReference>
<dbReference type="SMART" id="SM00213">
    <property type="entry name" value="UBQ"/>
    <property type="match status" value="8"/>
</dbReference>
<dbReference type="FunFam" id="3.10.20.90:FF:000469">
    <property type="entry name" value="Polyubiquitin-C"/>
    <property type="match status" value="1"/>
</dbReference>
<dbReference type="CDD" id="cd17039">
    <property type="entry name" value="Ubl_ubiquitin_like"/>
    <property type="match status" value="1"/>
</dbReference>
<evidence type="ECO:0000313" key="11">
    <source>
        <dbReference type="EMBL" id="KAE9411351.1"/>
    </source>
</evidence>
<dbReference type="InterPro" id="IPR019954">
    <property type="entry name" value="Ubiquitin_CS"/>
</dbReference>
<evidence type="ECO:0000256" key="4">
    <source>
        <dbReference type="ARBA" id="ARBA00022490"/>
    </source>
</evidence>
<dbReference type="GO" id="GO:0005634">
    <property type="term" value="C:nucleus"/>
    <property type="evidence" value="ECO:0007669"/>
    <property type="project" value="UniProtKB-SubCell"/>
</dbReference>
<keyword evidence="6" id="KW-0677">Repeat</keyword>
<organism evidence="11 12">
    <name type="scientific">Gymnopus androsaceus JB14</name>
    <dbReference type="NCBI Taxonomy" id="1447944"/>
    <lineage>
        <taxon>Eukaryota</taxon>
        <taxon>Fungi</taxon>
        <taxon>Dikarya</taxon>
        <taxon>Basidiomycota</taxon>
        <taxon>Agaricomycotina</taxon>
        <taxon>Agaricomycetes</taxon>
        <taxon>Agaricomycetidae</taxon>
        <taxon>Agaricales</taxon>
        <taxon>Marasmiineae</taxon>
        <taxon>Omphalotaceae</taxon>
        <taxon>Gymnopus</taxon>
    </lineage>
</organism>